<dbReference type="PANTHER" id="PTHR38457">
    <property type="entry name" value="REGULATOR ABRB-RELATED"/>
    <property type="match status" value="1"/>
</dbReference>
<accession>A0ABQ3MW56</accession>
<keyword evidence="1" id="KW-0472">Membrane</keyword>
<keyword evidence="1" id="KW-0812">Transmembrane</keyword>
<dbReference type="EMBL" id="BNDS01000001">
    <property type="protein sequence ID" value="GHH96899.1"/>
    <property type="molecule type" value="Genomic_DNA"/>
</dbReference>
<dbReference type="PANTHER" id="PTHR38457:SF1">
    <property type="entry name" value="REGULATOR ABRB-RELATED"/>
    <property type="match status" value="1"/>
</dbReference>
<keyword evidence="3" id="KW-1185">Reference proteome</keyword>
<dbReference type="Proteomes" id="UP000637074">
    <property type="component" value="Unassembled WGS sequence"/>
</dbReference>
<dbReference type="Pfam" id="PF05145">
    <property type="entry name" value="AbrB"/>
    <property type="match status" value="1"/>
</dbReference>
<feature type="transmembrane region" description="Helical" evidence="1">
    <location>
        <begin position="138"/>
        <end position="156"/>
    </location>
</feature>
<feature type="transmembrane region" description="Helical" evidence="1">
    <location>
        <begin position="75"/>
        <end position="100"/>
    </location>
</feature>
<evidence type="ECO:0008006" key="4">
    <source>
        <dbReference type="Google" id="ProtNLM"/>
    </source>
</evidence>
<evidence type="ECO:0000313" key="2">
    <source>
        <dbReference type="EMBL" id="GHH96899.1"/>
    </source>
</evidence>
<dbReference type="InterPro" id="IPR007820">
    <property type="entry name" value="AbrB_fam"/>
</dbReference>
<evidence type="ECO:0000313" key="3">
    <source>
        <dbReference type="Proteomes" id="UP000637074"/>
    </source>
</evidence>
<reference evidence="2 3" key="1">
    <citation type="journal article" date="2022" name="Int. J. Syst. Evol. Microbiol.">
        <title>Neobacillus kokaensis sp. nov., isolated from soil.</title>
        <authorList>
            <person name="Yuki K."/>
            <person name="Matsubara H."/>
            <person name="Yamaguchi S."/>
        </authorList>
    </citation>
    <scope>NUCLEOTIDE SEQUENCE [LARGE SCALE GENOMIC DNA]</scope>
    <source>
        <strain evidence="2 3">LOB 377</strain>
    </source>
</reference>
<evidence type="ECO:0000256" key="1">
    <source>
        <dbReference type="SAM" id="Phobius"/>
    </source>
</evidence>
<sequence length="164" mass="17729">MLAVICILSALLAKKLKFPTPHLLGPILATAICNITGLHGPALSAPLLDLSQFMIGGYIGLLLKPEKLNHKARVISLALISGIVMILGSWGLSLLLVYYYHISAATSFLGVAPGGMDQMAILAHEVNADLSVVTGYQLFRLFFIYFAVPPLLRLLFLKRKGNTD</sequence>
<gene>
    <name evidence="2" type="ORF">AM1BK_04420</name>
</gene>
<organism evidence="2 3">
    <name type="scientific">Neobacillus kokaensis</name>
    <dbReference type="NCBI Taxonomy" id="2759023"/>
    <lineage>
        <taxon>Bacteria</taxon>
        <taxon>Bacillati</taxon>
        <taxon>Bacillota</taxon>
        <taxon>Bacilli</taxon>
        <taxon>Bacillales</taxon>
        <taxon>Bacillaceae</taxon>
        <taxon>Neobacillus</taxon>
    </lineage>
</organism>
<keyword evidence="1" id="KW-1133">Transmembrane helix</keyword>
<proteinExistence type="predicted"/>
<comment type="caution">
    <text evidence="2">The sequence shown here is derived from an EMBL/GenBank/DDBJ whole genome shotgun (WGS) entry which is preliminary data.</text>
</comment>
<protein>
    <recommendedName>
        <fullName evidence="4">AbrB family transcriptional regulator</fullName>
    </recommendedName>
</protein>
<dbReference type="NCBIfam" id="TIGR03082">
    <property type="entry name" value="Gneg_AbrB_dup"/>
    <property type="match status" value="1"/>
</dbReference>
<dbReference type="InterPro" id="IPR017516">
    <property type="entry name" value="AbrB_dup"/>
</dbReference>
<name>A0ABQ3MW56_9BACI</name>